<evidence type="ECO:0000259" key="2">
    <source>
        <dbReference type="Pfam" id="PF19328"/>
    </source>
</evidence>
<dbReference type="EMBL" id="LR589675">
    <property type="protein sequence ID" value="VTP11496.1"/>
    <property type="molecule type" value="Genomic_DNA"/>
</dbReference>
<dbReference type="Gene3D" id="3.40.50.720">
    <property type="entry name" value="NAD(P)-binding Rossmann-like Domain"/>
    <property type="match status" value="1"/>
</dbReference>
<dbReference type="Pfam" id="PF19328">
    <property type="entry name" value="DAP_DH_C"/>
    <property type="match status" value="1"/>
</dbReference>
<dbReference type="InterPro" id="IPR036291">
    <property type="entry name" value="NAD(P)-bd_dom_sf"/>
</dbReference>
<feature type="domain" description="2,4-diaminopentanoate dehydrogenase C-terminal" evidence="2">
    <location>
        <begin position="146"/>
        <end position="339"/>
    </location>
</feature>
<feature type="region of interest" description="Disordered" evidence="1">
    <location>
        <begin position="367"/>
        <end position="410"/>
    </location>
</feature>
<gene>
    <name evidence="3" type="ORF">BIN_B_05849</name>
</gene>
<proteinExistence type="predicted"/>
<feature type="compositionally biased region" description="Polar residues" evidence="1">
    <location>
        <begin position="401"/>
        <end position="410"/>
    </location>
</feature>
<reference evidence="3" key="1">
    <citation type="submission" date="2019-05" db="EMBL/GenBank/DDBJ databases">
        <authorList>
            <person name="Naeem R."/>
            <person name="Antony C."/>
            <person name="Guan Q."/>
        </authorList>
    </citation>
    <scope>NUCLEOTIDE SEQUENCE</scope>
    <source>
        <strain evidence="3">1</strain>
    </source>
</reference>
<accession>A0A653FQ54</accession>
<name>A0A653FQ54_MYCSM</name>
<protein>
    <recommendedName>
        <fullName evidence="2">2,4-diaminopentanoate dehydrogenase C-terminal domain-containing protein</fullName>
    </recommendedName>
</protein>
<dbReference type="AlphaFoldDB" id="A0A653FQ54"/>
<dbReference type="SUPFAM" id="SSF51735">
    <property type="entry name" value="NAD(P)-binding Rossmann-fold domains"/>
    <property type="match status" value="1"/>
</dbReference>
<organism evidence="3">
    <name type="scientific">Mycolicibacterium smegmatis</name>
    <name type="common">Mycobacterium smegmatis</name>
    <dbReference type="NCBI Taxonomy" id="1772"/>
    <lineage>
        <taxon>Bacteria</taxon>
        <taxon>Bacillati</taxon>
        <taxon>Actinomycetota</taxon>
        <taxon>Actinomycetes</taxon>
        <taxon>Mycobacteriales</taxon>
        <taxon>Mycobacteriaceae</taxon>
        <taxon>Mycolicibacterium</taxon>
    </lineage>
</organism>
<dbReference type="InterPro" id="IPR045760">
    <property type="entry name" value="DAP_DH_C"/>
</dbReference>
<evidence type="ECO:0000313" key="3">
    <source>
        <dbReference type="EMBL" id="VTP11496.1"/>
    </source>
</evidence>
<sequence>MAIRVAHVGTGNVGRLALAGLLTNSRHELVALSVSTEAKVGRDAGELAGLDLRTGVTATAGLDAVIDAKPDCAVYCAMGDTRGPDAIADVVRLLAAGINVVGSAPVVLQFPWKLMPGKYIAGIEEAAAAGGSSLFITGVDPGFANDLIPFALAGTCQSIEQVRCMEIADYATYDGATVMFDVMGFGKPLDHTPILFQPGVLSIAWGTSIRQLAAGLGIEIDDITEVCEKEPAPEDFEIAAGHVAKGSVAALRFEIRGMVAGEPVIVIEHVTRLRGDLRPDWPQPAQSGGSYRVEIVGEPSYAVDICPTSRKGDHNHAAIVAAAGRIVNAIPDVVAAPPGNPHDTRHAAGHRQGTVQACLRSDHQRRAGIRASDSTGQPCSAAAVARPGRGLTGRGWPTRCMSAQSSAPSA</sequence>
<evidence type="ECO:0000256" key="1">
    <source>
        <dbReference type="SAM" id="MobiDB-lite"/>
    </source>
</evidence>